<gene>
    <name evidence="1" type="ORF">SAMCFNEI73_pB0172</name>
</gene>
<evidence type="ECO:0000313" key="1">
    <source>
        <dbReference type="EMBL" id="APG93370.1"/>
    </source>
</evidence>
<dbReference type="KEGG" id="same:SAMCFNEI73_pB0172"/>
<keyword evidence="2" id="KW-1185">Reference proteome</keyword>
<reference evidence="1 2" key="1">
    <citation type="submission" date="2015-10" db="EMBL/GenBank/DDBJ databases">
        <title>Genomic differences between typical nodule nitrogen-fixing rhizobial strains and those coming from bean seeds.</title>
        <authorList>
            <person name="Peralta H."/>
            <person name="Aguilar-Vera A."/>
            <person name="Diaz R."/>
            <person name="Mora Y."/>
            <person name="Martinez-Batallar G."/>
            <person name="Salazar E."/>
            <person name="Vargas-Lagunas C."/>
            <person name="Encarnacion S."/>
            <person name="Girard L."/>
            <person name="Mora J."/>
        </authorList>
    </citation>
    <scope>NUCLEOTIDE SEQUENCE [LARGE SCALE GENOMIC DNA]</scope>
    <source>
        <strain evidence="1 2">CFNEI 73</strain>
        <plasmid evidence="1 2">B</plasmid>
    </source>
</reference>
<accession>A0A1L3LTH2</accession>
<keyword evidence="1" id="KW-0614">Plasmid</keyword>
<dbReference type="Proteomes" id="UP000182306">
    <property type="component" value="Plasmid B"/>
</dbReference>
<organism evidence="1 2">
    <name type="scientific">Sinorhizobium americanum</name>
    <dbReference type="NCBI Taxonomy" id="194963"/>
    <lineage>
        <taxon>Bacteria</taxon>
        <taxon>Pseudomonadati</taxon>
        <taxon>Pseudomonadota</taxon>
        <taxon>Alphaproteobacteria</taxon>
        <taxon>Hyphomicrobiales</taxon>
        <taxon>Rhizobiaceae</taxon>
        <taxon>Sinorhizobium/Ensifer group</taxon>
        <taxon>Sinorhizobium</taxon>
    </lineage>
</organism>
<evidence type="ECO:0000313" key="2">
    <source>
        <dbReference type="Proteomes" id="UP000182306"/>
    </source>
</evidence>
<sequence>MLNGHAGKRIFRHFLQRGIRPLASMKFAMRGADQYDSL</sequence>
<proteinExistence type="predicted"/>
<dbReference type="EMBL" id="CP013109">
    <property type="protein sequence ID" value="APG93370.1"/>
    <property type="molecule type" value="Genomic_DNA"/>
</dbReference>
<dbReference type="AlphaFoldDB" id="A0A1L3LTH2"/>
<name>A0A1L3LTH2_9HYPH</name>
<geneLocation type="plasmid" evidence="1 2">
    <name>B</name>
</geneLocation>
<protein>
    <submittedName>
        <fullName evidence="1">Uncharacterized protein</fullName>
    </submittedName>
</protein>